<reference evidence="5 6" key="1">
    <citation type="journal article" date="2018" name="MBio">
        <title>Comparative Genomics Reveals the Core Gene Toolbox for the Fungus-Insect Symbiosis.</title>
        <authorList>
            <person name="Wang Y."/>
            <person name="Stata M."/>
            <person name="Wang W."/>
            <person name="Stajich J.E."/>
            <person name="White M.M."/>
            <person name="Moncalvo J.M."/>
        </authorList>
    </citation>
    <scope>NUCLEOTIDE SEQUENCE [LARGE SCALE GENOMIC DNA]</scope>
    <source>
        <strain evidence="5 6">SC-DP-2</strain>
    </source>
</reference>
<organism evidence="5 6">
    <name type="scientific">Smittium megazygosporum</name>
    <dbReference type="NCBI Taxonomy" id="133381"/>
    <lineage>
        <taxon>Eukaryota</taxon>
        <taxon>Fungi</taxon>
        <taxon>Fungi incertae sedis</taxon>
        <taxon>Zoopagomycota</taxon>
        <taxon>Kickxellomycotina</taxon>
        <taxon>Harpellomycetes</taxon>
        <taxon>Harpellales</taxon>
        <taxon>Legeriomycetaceae</taxon>
        <taxon>Smittium</taxon>
    </lineage>
</organism>
<dbReference type="PANTHER" id="PTHR43963:SF6">
    <property type="entry name" value="CHAIN DEHYDROGENASE FAMILY PROTEIN, PUTATIVE (AFU_ORTHOLOGUE AFUA_3G15350)-RELATED"/>
    <property type="match status" value="1"/>
</dbReference>
<comment type="caution">
    <text evidence="5">The sequence shown here is derived from an EMBL/GenBank/DDBJ whole genome shotgun (WGS) entry which is preliminary data.</text>
</comment>
<evidence type="ECO:0000313" key="5">
    <source>
        <dbReference type="EMBL" id="PVV03381.1"/>
    </source>
</evidence>
<evidence type="ECO:0008006" key="7">
    <source>
        <dbReference type="Google" id="ProtNLM"/>
    </source>
</evidence>
<dbReference type="EMBL" id="MBFS01000241">
    <property type="protein sequence ID" value="PVV03381.1"/>
    <property type="molecule type" value="Genomic_DNA"/>
</dbReference>
<name>A0A2T9ZFM5_9FUNG</name>
<dbReference type="Pfam" id="PF00106">
    <property type="entry name" value="adh_short"/>
    <property type="match status" value="1"/>
</dbReference>
<proteinExistence type="inferred from homology"/>
<dbReference type="PRINTS" id="PR00080">
    <property type="entry name" value="SDRFAMILY"/>
</dbReference>
<dbReference type="GO" id="GO:0016491">
    <property type="term" value="F:oxidoreductase activity"/>
    <property type="evidence" value="ECO:0007669"/>
    <property type="project" value="UniProtKB-KW"/>
</dbReference>
<keyword evidence="6" id="KW-1185">Reference proteome</keyword>
<dbReference type="AlphaFoldDB" id="A0A2T9ZFM5"/>
<dbReference type="InterPro" id="IPR036291">
    <property type="entry name" value="NAD(P)-bd_dom_sf"/>
</dbReference>
<dbReference type="STRING" id="133381.A0A2T9ZFM5"/>
<keyword evidence="3" id="KW-0560">Oxidoreductase</keyword>
<evidence type="ECO:0000256" key="4">
    <source>
        <dbReference type="RuleBase" id="RU000363"/>
    </source>
</evidence>
<dbReference type="Proteomes" id="UP000245609">
    <property type="component" value="Unassembled WGS sequence"/>
</dbReference>
<comment type="similarity">
    <text evidence="1 4">Belongs to the short-chain dehydrogenases/reductases (SDR) family.</text>
</comment>
<dbReference type="PRINTS" id="PR00081">
    <property type="entry name" value="GDHRDH"/>
</dbReference>
<evidence type="ECO:0000256" key="2">
    <source>
        <dbReference type="ARBA" id="ARBA00022857"/>
    </source>
</evidence>
<sequence length="281" mass="31058">MRLIIVTGANKGLGFELVNQMLLRSKTPTTVISTFRNNELGLASVQKLNSAVSAKVKGEVHLDSHQLDITDSNSIGSFVDFLKNKYGKPCIDVLVNNAGILVAKPGPDPKGLIAEKTLNTNFFSTIGLTRTLLPFMKDHGRVVSLSSTFSFVPGSPEEVKPQYFFKKFTEEKSLIEHVDSILEKARAGLLKNTFPSPSYCVSKSALSCWTRIISKEFSSDPRKILFFSVCPGWVKTDLGSDRAPLSTVEGIKTPYYLITEDYDKLQKYNGEMFSNCTPLAL</sequence>
<dbReference type="InterPro" id="IPR002347">
    <property type="entry name" value="SDR_fam"/>
</dbReference>
<gene>
    <name evidence="5" type="ORF">BB560_002139</name>
</gene>
<accession>A0A2T9ZFM5</accession>
<dbReference type="Gene3D" id="3.40.50.720">
    <property type="entry name" value="NAD(P)-binding Rossmann-like Domain"/>
    <property type="match status" value="1"/>
</dbReference>
<evidence type="ECO:0000256" key="1">
    <source>
        <dbReference type="ARBA" id="ARBA00006484"/>
    </source>
</evidence>
<dbReference type="OrthoDB" id="1933717at2759"/>
<evidence type="ECO:0000256" key="3">
    <source>
        <dbReference type="ARBA" id="ARBA00023002"/>
    </source>
</evidence>
<evidence type="ECO:0000313" key="6">
    <source>
        <dbReference type="Proteomes" id="UP000245609"/>
    </source>
</evidence>
<dbReference type="PANTHER" id="PTHR43963">
    <property type="entry name" value="CARBONYL REDUCTASE 1-RELATED"/>
    <property type="match status" value="1"/>
</dbReference>
<dbReference type="SUPFAM" id="SSF51735">
    <property type="entry name" value="NAD(P)-binding Rossmann-fold domains"/>
    <property type="match status" value="1"/>
</dbReference>
<keyword evidence="2" id="KW-0521">NADP</keyword>
<protein>
    <recommendedName>
        <fullName evidence="7">Carbonyl reductase [NADPH] 1</fullName>
    </recommendedName>
</protein>